<keyword evidence="1" id="KW-0547">Nucleotide-binding</keyword>
<dbReference type="PROSITE" id="PS50096">
    <property type="entry name" value="IQ"/>
    <property type="match status" value="1"/>
</dbReference>
<dbReference type="PANTHER" id="PTHR13140:SF706">
    <property type="entry name" value="DILUTE CLASS UNCONVENTIONAL MYOSIN, ISOFORM C"/>
    <property type="match status" value="1"/>
</dbReference>
<comment type="similarity">
    <text evidence="6">Belongs to the TRAFAC class myosin-kinesin ATPase superfamily. Myosin family.</text>
</comment>
<dbReference type="Pfam" id="PF00063">
    <property type="entry name" value="Myosin_head"/>
    <property type="match status" value="1"/>
</dbReference>
<dbReference type="InterPro" id="IPR000048">
    <property type="entry name" value="IQ_motif_EF-hand-BS"/>
</dbReference>
<evidence type="ECO:0000259" key="9">
    <source>
        <dbReference type="PROSITE" id="PS51456"/>
    </source>
</evidence>
<keyword evidence="11" id="KW-1185">Reference proteome</keyword>
<dbReference type="GO" id="GO:0000146">
    <property type="term" value="F:microfilament motor activity"/>
    <property type="evidence" value="ECO:0007669"/>
    <property type="project" value="TreeGrafter"/>
</dbReference>
<evidence type="ECO:0000313" key="11">
    <source>
        <dbReference type="Proteomes" id="UP001165065"/>
    </source>
</evidence>
<evidence type="ECO:0000256" key="5">
    <source>
        <dbReference type="ARBA" id="ARBA00023203"/>
    </source>
</evidence>
<evidence type="ECO:0000256" key="3">
    <source>
        <dbReference type="ARBA" id="ARBA00023123"/>
    </source>
</evidence>
<dbReference type="InterPro" id="IPR027417">
    <property type="entry name" value="P-loop_NTPase"/>
</dbReference>
<dbReference type="GO" id="GO:0016020">
    <property type="term" value="C:membrane"/>
    <property type="evidence" value="ECO:0007669"/>
    <property type="project" value="TreeGrafter"/>
</dbReference>
<dbReference type="PROSITE" id="PS51456">
    <property type="entry name" value="MYOSIN_MOTOR"/>
    <property type="match status" value="1"/>
</dbReference>
<comment type="caution">
    <text evidence="6">Lacks conserved residue(s) required for the propagation of feature annotation.</text>
</comment>
<sequence length="995" mass="111251">MEHLAGVHDPQVVPSLQTNGTGVVDRVLESNPVMEAFGNAKTVRNDNSSRFGKYTQLQFNTPTLREQGKMRLEGSKCDVYLLEKSRVCGSDIGERGYHVFYQLLSSSSAYKSEVWGGLTGKDGGDFDYIGLDGWGDTIEGKSDGDKFTRTRMAMETLGITRDTQIDIFRTVSAVMQCGNVHFEAGSVSGDAEGSSVSNLSSVSLLCDVTGFEECALVEALTHRKMKARDDEYMVPLTKQQAEEGRDAFSKSLYDALFRGLVERINQATEAKEKGKGEPKKKKGGGKEMGKIGLLDIFGFESFLVNRFEQLCINWTNEKLQEKFTLDVFRTVVQEYESEGLPLGSITYDDNSSVLTLIEGRMGAISILNEECVRPKGSDEAFVSKMYAVNGANEGLVQGKRFNKLQFSIAHYAGNVIYDASDFVRKNADSVPQDLVSLARTSTNPIIREAFPKIEEKEKRRGSMIVGNTVWTKFRGQLSDLMADLSATQTRYVRCIKPNKDKVPYLVDKASTLEQLRCAGVVAAVTISRKAYPNRITHTEARGRFECLSNGKTKSGSDVGSMFEAILSGREGFEMGKSRVYFKAGVLEKLEQMRLEAMGKYATSIGATVRMFLARVEYENMKDAAITVQSVVRMGMHRSRFVSMKASSVVLQCLARCSQAKARSAGLLKYRAATRISAKWRGARQRRDFRTCVEAAVKIQARTRCRTQKARFVVRLAEAKEEAKMENQLKALKKKLADEEERRKQAEERAKDMELNGGRGRNQSMSSGDSGIDGFVEVRTRSVEVSDSQQMLMDESGKMLDYLRKEVFKLRTTTSQLRTENESLKENNRRLLDANAAAGASFAALNQHAKQLSRSNGKYQNELESHKREERKLSTTIMELKEELKMQKATYIAEVHSRIQYSKILEIIARTVEEKSDDQLLVDEVNAIVEDCEKSYMRGPNGMNVDISRMKTPGRRKKRRSLGLTLGFGSPKPDEKEAEGEGLIDGLAKGFRSFFE</sequence>
<dbReference type="PANTHER" id="PTHR13140">
    <property type="entry name" value="MYOSIN"/>
    <property type="match status" value="1"/>
</dbReference>
<evidence type="ECO:0000256" key="7">
    <source>
        <dbReference type="SAM" id="Coils"/>
    </source>
</evidence>
<dbReference type="SMART" id="SM00015">
    <property type="entry name" value="IQ"/>
    <property type="match status" value="4"/>
</dbReference>
<reference evidence="11" key="1">
    <citation type="journal article" date="2023" name="Commun. Biol.">
        <title>Genome analysis of Parmales, the sister group of diatoms, reveals the evolutionary specialization of diatoms from phago-mixotrophs to photoautotrophs.</title>
        <authorList>
            <person name="Ban H."/>
            <person name="Sato S."/>
            <person name="Yoshikawa S."/>
            <person name="Yamada K."/>
            <person name="Nakamura Y."/>
            <person name="Ichinomiya M."/>
            <person name="Sato N."/>
            <person name="Blanc-Mathieu R."/>
            <person name="Endo H."/>
            <person name="Kuwata A."/>
            <person name="Ogata H."/>
        </authorList>
    </citation>
    <scope>NUCLEOTIDE SEQUENCE [LARGE SCALE GENOMIC DNA]</scope>
</reference>
<dbReference type="PRINTS" id="PR00193">
    <property type="entry name" value="MYOSINHEAVY"/>
</dbReference>
<dbReference type="InterPro" id="IPR001609">
    <property type="entry name" value="Myosin_head_motor_dom-like"/>
</dbReference>
<dbReference type="Gene3D" id="1.20.120.720">
    <property type="entry name" value="Myosin VI head, motor domain, U50 subdomain"/>
    <property type="match status" value="1"/>
</dbReference>
<dbReference type="Gene3D" id="3.30.70.1590">
    <property type="match status" value="1"/>
</dbReference>
<keyword evidence="3 6" id="KW-0518">Myosin</keyword>
<dbReference type="Gene3D" id="1.20.58.530">
    <property type="match status" value="1"/>
</dbReference>
<dbReference type="GO" id="GO:0016459">
    <property type="term" value="C:myosin complex"/>
    <property type="evidence" value="ECO:0007669"/>
    <property type="project" value="UniProtKB-KW"/>
</dbReference>
<dbReference type="GO" id="GO:0007015">
    <property type="term" value="P:actin filament organization"/>
    <property type="evidence" value="ECO:0007669"/>
    <property type="project" value="TreeGrafter"/>
</dbReference>
<keyword evidence="2" id="KW-0067">ATP-binding</keyword>
<dbReference type="Proteomes" id="UP001165065">
    <property type="component" value="Unassembled WGS sequence"/>
</dbReference>
<dbReference type="GO" id="GO:0005524">
    <property type="term" value="F:ATP binding"/>
    <property type="evidence" value="ECO:0007669"/>
    <property type="project" value="UniProtKB-KW"/>
</dbReference>
<comment type="caution">
    <text evidence="10">The sequence shown here is derived from an EMBL/GenBank/DDBJ whole genome shotgun (WGS) entry which is preliminary data.</text>
</comment>
<feature type="region of interest" description="Disordered" evidence="8">
    <location>
        <begin position="735"/>
        <end position="771"/>
    </location>
</feature>
<evidence type="ECO:0000313" key="10">
    <source>
        <dbReference type="EMBL" id="GMI45530.1"/>
    </source>
</evidence>
<evidence type="ECO:0000256" key="4">
    <source>
        <dbReference type="ARBA" id="ARBA00023175"/>
    </source>
</evidence>
<feature type="domain" description="Myosin motor" evidence="9">
    <location>
        <begin position="1"/>
        <end position="594"/>
    </location>
</feature>
<dbReference type="InterPro" id="IPR036961">
    <property type="entry name" value="Kinesin_motor_dom_sf"/>
</dbReference>
<evidence type="ECO:0000256" key="1">
    <source>
        <dbReference type="ARBA" id="ARBA00022741"/>
    </source>
</evidence>
<dbReference type="SMART" id="SM00242">
    <property type="entry name" value="MYSc"/>
    <property type="match status" value="1"/>
</dbReference>
<feature type="region of interest" description="Disordered" evidence="8">
    <location>
        <begin position="952"/>
        <end position="980"/>
    </location>
</feature>
<dbReference type="Gene3D" id="1.10.10.820">
    <property type="match status" value="1"/>
</dbReference>
<dbReference type="GO" id="GO:0005737">
    <property type="term" value="C:cytoplasm"/>
    <property type="evidence" value="ECO:0007669"/>
    <property type="project" value="TreeGrafter"/>
</dbReference>
<feature type="region of interest" description="Actin-binding" evidence="6">
    <location>
        <begin position="477"/>
        <end position="499"/>
    </location>
</feature>
<dbReference type="GO" id="GO:0051015">
    <property type="term" value="F:actin filament binding"/>
    <property type="evidence" value="ECO:0007669"/>
    <property type="project" value="TreeGrafter"/>
</dbReference>
<keyword evidence="7" id="KW-0175">Coiled coil</keyword>
<proteinExistence type="inferred from homology"/>
<gene>
    <name evidence="10" type="ORF">TrCOL_g7761</name>
</gene>
<feature type="coiled-coil region" evidence="7">
    <location>
        <begin position="813"/>
        <end position="882"/>
    </location>
</feature>
<evidence type="ECO:0000256" key="6">
    <source>
        <dbReference type="PROSITE-ProRule" id="PRU00782"/>
    </source>
</evidence>
<feature type="compositionally biased region" description="Basic and acidic residues" evidence="8">
    <location>
        <begin position="735"/>
        <end position="753"/>
    </location>
</feature>
<accession>A0A9W7GI21</accession>
<keyword evidence="5 6" id="KW-0009">Actin-binding</keyword>
<dbReference type="SUPFAM" id="SSF52540">
    <property type="entry name" value="P-loop containing nucleoside triphosphate hydrolases"/>
    <property type="match status" value="1"/>
</dbReference>
<dbReference type="AlphaFoldDB" id="A0A9W7GI21"/>
<dbReference type="CDD" id="cd00124">
    <property type="entry name" value="MYSc"/>
    <property type="match status" value="1"/>
</dbReference>
<evidence type="ECO:0000256" key="8">
    <source>
        <dbReference type="SAM" id="MobiDB-lite"/>
    </source>
</evidence>
<keyword evidence="4" id="KW-0505">Motor protein</keyword>
<dbReference type="OrthoDB" id="6108017at2759"/>
<protein>
    <recommendedName>
        <fullName evidence="9">Myosin motor domain-containing protein</fullName>
    </recommendedName>
</protein>
<dbReference type="Gene3D" id="1.20.5.190">
    <property type="match status" value="1"/>
</dbReference>
<dbReference type="EMBL" id="BRYA01000252">
    <property type="protein sequence ID" value="GMI45530.1"/>
    <property type="molecule type" value="Genomic_DNA"/>
</dbReference>
<dbReference type="Gene3D" id="3.40.850.10">
    <property type="entry name" value="Kinesin motor domain"/>
    <property type="match status" value="1"/>
</dbReference>
<name>A0A9W7GI21_9STRA</name>
<evidence type="ECO:0000256" key="2">
    <source>
        <dbReference type="ARBA" id="ARBA00022840"/>
    </source>
</evidence>
<organism evidence="10 11">
    <name type="scientific">Triparma columacea</name>
    <dbReference type="NCBI Taxonomy" id="722753"/>
    <lineage>
        <taxon>Eukaryota</taxon>
        <taxon>Sar</taxon>
        <taxon>Stramenopiles</taxon>
        <taxon>Ochrophyta</taxon>
        <taxon>Bolidophyceae</taxon>
        <taxon>Parmales</taxon>
        <taxon>Triparmaceae</taxon>
        <taxon>Triparma</taxon>
    </lineage>
</organism>